<dbReference type="OrthoDB" id="964913at2"/>
<dbReference type="RefSeq" id="WP_095880604.1">
    <property type="nucleotide sequence ID" value="NZ_NTHN02000036.1"/>
</dbReference>
<name>A0A2A3K0L2_9RHOB</name>
<accession>A0A2A3K0L2</accession>
<dbReference type="Proteomes" id="UP000217448">
    <property type="component" value="Unassembled WGS sequence"/>
</dbReference>
<evidence type="ECO:0000313" key="4">
    <source>
        <dbReference type="EMBL" id="PBD20975.1"/>
    </source>
</evidence>
<keyword evidence="5" id="KW-1185">Reference proteome</keyword>
<sequence>MMARTLCNLALGLMAALAGPVAAQDTRSVEVRFAPGTTGATYSGEISGYAAVDYYLQAGAGQAMQVELQTSNLSNYFNVWAPGADAAMFTGASSGDRFSGQLPVNGRYRIQVFLMRNAARREETARYSLDISITDGAGATPTDFADGLAGGPDWYVVSDLPPQDSLNVRAGPGTGHVVVGTVSNGAELRNLGCQRTDSSRWCQIENAAGSLRGWVNGRYLRESAAPATPGGATGAPPELLHRDSGEFEVRFDTGCTLLFAPAGSLITAGSSCSAEQSIHASKAVDAYRREQGL</sequence>
<dbReference type="Pfam" id="PF08239">
    <property type="entry name" value="SH3_3"/>
    <property type="match status" value="1"/>
</dbReference>
<dbReference type="AlphaFoldDB" id="A0A2A3K0L2"/>
<feature type="signal peptide" evidence="1">
    <location>
        <begin position="1"/>
        <end position="23"/>
    </location>
</feature>
<evidence type="ECO:0000313" key="5">
    <source>
        <dbReference type="Proteomes" id="UP000217448"/>
    </source>
</evidence>
<keyword evidence="1" id="KW-0732">Signal</keyword>
<proteinExistence type="predicted"/>
<dbReference type="EMBL" id="NTHN01000015">
    <property type="protein sequence ID" value="PBD20975.1"/>
    <property type="molecule type" value="Genomic_DNA"/>
</dbReference>
<dbReference type="Gene3D" id="2.30.30.40">
    <property type="entry name" value="SH3 Domains"/>
    <property type="match status" value="1"/>
</dbReference>
<reference evidence="3" key="3">
    <citation type="submission" date="2024-05" db="EMBL/GenBank/DDBJ databases">
        <title>Yangia mangrovi SAOS 153D genome.</title>
        <authorList>
            <person name="Verma A."/>
            <person name="Pal Y."/>
            <person name="Sundharam S."/>
            <person name="Bisht B."/>
            <person name="Srinivasan K."/>
        </authorList>
    </citation>
    <scope>NUCLEOTIDE SEQUENCE</scope>
    <source>
        <strain evidence="3">SAOS 153D</strain>
    </source>
</reference>
<feature type="domain" description="SH3b" evidence="2">
    <location>
        <begin position="164"/>
        <end position="220"/>
    </location>
</feature>
<evidence type="ECO:0000313" key="3">
    <source>
        <dbReference type="EMBL" id="MCT4372042.1"/>
    </source>
</evidence>
<gene>
    <name evidence="4" type="ORF">CLG85_01205</name>
    <name evidence="3" type="ORF">CLG85_017645</name>
</gene>
<organism evidence="4">
    <name type="scientific">Alloyangia mangrovi</name>
    <dbReference type="NCBI Taxonomy" id="1779329"/>
    <lineage>
        <taxon>Bacteria</taxon>
        <taxon>Pseudomonadati</taxon>
        <taxon>Pseudomonadota</taxon>
        <taxon>Alphaproteobacteria</taxon>
        <taxon>Rhodobacterales</taxon>
        <taxon>Roseobacteraceae</taxon>
        <taxon>Alloyangia</taxon>
    </lineage>
</organism>
<feature type="chain" id="PRO_5013036910" evidence="1">
    <location>
        <begin position="24"/>
        <end position="293"/>
    </location>
</feature>
<protein>
    <submittedName>
        <fullName evidence="4">DNA breaking-rejoining protein</fullName>
    </submittedName>
    <submittedName>
        <fullName evidence="3">SH3 domain-containing protein</fullName>
    </submittedName>
</protein>
<dbReference type="EMBL" id="NTHN02000036">
    <property type="protein sequence ID" value="MCT4372042.1"/>
    <property type="molecule type" value="Genomic_DNA"/>
</dbReference>
<reference evidence="4" key="1">
    <citation type="submission" date="2017-09" db="EMBL/GenBank/DDBJ databases">
        <title>Yangia sp. SAOS 153D whole genome sequencing.</title>
        <authorList>
            <person name="Verma A."/>
            <person name="Krishnamurthi S."/>
        </authorList>
    </citation>
    <scope>NUCLEOTIDE SEQUENCE [LARGE SCALE GENOMIC DNA]</scope>
    <source>
        <strain evidence="4">SAOS 153D</strain>
    </source>
</reference>
<comment type="caution">
    <text evidence="4">The sequence shown here is derived from an EMBL/GenBank/DDBJ whole genome shotgun (WGS) entry which is preliminary data.</text>
</comment>
<evidence type="ECO:0000259" key="2">
    <source>
        <dbReference type="Pfam" id="PF08239"/>
    </source>
</evidence>
<dbReference type="Gene3D" id="2.60.120.380">
    <property type="match status" value="1"/>
</dbReference>
<reference evidence="5" key="2">
    <citation type="submission" date="2023-07" db="EMBL/GenBank/DDBJ databases">
        <title>Yangia mangrovi SAOS 153D genome.</title>
        <authorList>
            <person name="Verma A."/>
            <person name="Pal Y."/>
            <person name="Sundharam S."/>
            <person name="Bisht B."/>
            <person name="Srinivasan K."/>
        </authorList>
    </citation>
    <scope>NUCLEOTIDE SEQUENCE [LARGE SCALE GENOMIC DNA]</scope>
    <source>
        <strain evidence="5">SAOS 153D</strain>
    </source>
</reference>
<dbReference type="InterPro" id="IPR003646">
    <property type="entry name" value="SH3-like_bac-type"/>
</dbReference>
<evidence type="ECO:0000256" key="1">
    <source>
        <dbReference type="SAM" id="SignalP"/>
    </source>
</evidence>